<organism evidence="2 3">
    <name type="scientific">Bacillus songklensis</name>
    <dbReference type="NCBI Taxonomy" id="1069116"/>
    <lineage>
        <taxon>Bacteria</taxon>
        <taxon>Bacillati</taxon>
        <taxon>Bacillota</taxon>
        <taxon>Bacilli</taxon>
        <taxon>Bacillales</taxon>
        <taxon>Bacillaceae</taxon>
        <taxon>Bacillus</taxon>
    </lineage>
</organism>
<evidence type="ECO:0000313" key="2">
    <source>
        <dbReference type="EMBL" id="MFC3884105.1"/>
    </source>
</evidence>
<feature type="compositionally biased region" description="Basic and acidic residues" evidence="1">
    <location>
        <begin position="30"/>
        <end position="40"/>
    </location>
</feature>
<comment type="caution">
    <text evidence="2">The sequence shown here is derived from an EMBL/GenBank/DDBJ whole genome shotgun (WGS) entry which is preliminary data.</text>
</comment>
<feature type="region of interest" description="Disordered" evidence="1">
    <location>
        <begin position="1"/>
        <end position="50"/>
    </location>
</feature>
<dbReference type="Proteomes" id="UP001595752">
    <property type="component" value="Unassembled WGS sequence"/>
</dbReference>
<name>A0ABV8B2L3_9BACI</name>
<protein>
    <submittedName>
        <fullName evidence="2">Uncharacterized protein</fullName>
    </submittedName>
</protein>
<dbReference type="RefSeq" id="WP_377915241.1">
    <property type="nucleotide sequence ID" value="NZ_JBHRZT010000052.1"/>
</dbReference>
<gene>
    <name evidence="2" type="ORF">ACFOU2_11625</name>
</gene>
<reference evidence="3" key="1">
    <citation type="journal article" date="2019" name="Int. J. Syst. Evol. Microbiol.">
        <title>The Global Catalogue of Microorganisms (GCM) 10K type strain sequencing project: providing services to taxonomists for standard genome sequencing and annotation.</title>
        <authorList>
            <consortium name="The Broad Institute Genomics Platform"/>
            <consortium name="The Broad Institute Genome Sequencing Center for Infectious Disease"/>
            <person name="Wu L."/>
            <person name="Ma J."/>
        </authorList>
    </citation>
    <scope>NUCLEOTIDE SEQUENCE [LARGE SCALE GENOMIC DNA]</scope>
    <source>
        <strain evidence="3">CCUG 61889</strain>
    </source>
</reference>
<proteinExistence type="predicted"/>
<accession>A0ABV8B2L3</accession>
<sequence length="50" mass="5701">MVNENHAKVAKLSEEHKSPYLGKKPGQEPVHFKDNTRGETELPVMIDENK</sequence>
<feature type="compositionally biased region" description="Basic and acidic residues" evidence="1">
    <location>
        <begin position="1"/>
        <end position="18"/>
    </location>
</feature>
<dbReference type="EMBL" id="JBHRZT010000052">
    <property type="protein sequence ID" value="MFC3884105.1"/>
    <property type="molecule type" value="Genomic_DNA"/>
</dbReference>
<evidence type="ECO:0000313" key="3">
    <source>
        <dbReference type="Proteomes" id="UP001595752"/>
    </source>
</evidence>
<evidence type="ECO:0000256" key="1">
    <source>
        <dbReference type="SAM" id="MobiDB-lite"/>
    </source>
</evidence>
<keyword evidence="3" id="KW-1185">Reference proteome</keyword>